<feature type="signal peptide" evidence="7">
    <location>
        <begin position="1"/>
        <end position="28"/>
    </location>
</feature>
<dbReference type="Pfam" id="PF04347">
    <property type="entry name" value="FliO"/>
    <property type="match status" value="1"/>
</dbReference>
<evidence type="ECO:0000256" key="7">
    <source>
        <dbReference type="SAM" id="SignalP"/>
    </source>
</evidence>
<evidence type="ECO:0000256" key="4">
    <source>
        <dbReference type="ARBA" id="ARBA00023136"/>
    </source>
</evidence>
<keyword evidence="3 5" id="KW-1133">Transmembrane helix</keyword>
<feature type="region of interest" description="Disordered" evidence="6">
    <location>
        <begin position="54"/>
        <end position="77"/>
    </location>
</feature>
<feature type="chain" id="PRO_5013156118" description="Flagellar protein" evidence="7">
    <location>
        <begin position="29"/>
        <end position="220"/>
    </location>
</feature>
<dbReference type="RefSeq" id="WP_072697490.1">
    <property type="nucleotide sequence ID" value="NZ_FRDI01000009.1"/>
</dbReference>
<keyword evidence="4 5" id="KW-0472">Membrane</keyword>
<organism evidence="8 9">
    <name type="scientific">Desulfovibrio litoralis DSM 11393</name>
    <dbReference type="NCBI Taxonomy" id="1121455"/>
    <lineage>
        <taxon>Bacteria</taxon>
        <taxon>Pseudomonadati</taxon>
        <taxon>Thermodesulfobacteriota</taxon>
        <taxon>Desulfovibrionia</taxon>
        <taxon>Desulfovibrionales</taxon>
        <taxon>Desulfovibrionaceae</taxon>
        <taxon>Desulfovibrio</taxon>
    </lineage>
</organism>
<name>A0A1M7TBB3_9BACT</name>
<evidence type="ECO:0000256" key="3">
    <source>
        <dbReference type="ARBA" id="ARBA00022989"/>
    </source>
</evidence>
<accession>A0A1M7TBB3</accession>
<protein>
    <recommendedName>
        <fullName evidence="5">Flagellar protein</fullName>
    </recommendedName>
</protein>
<dbReference type="GO" id="GO:0005886">
    <property type="term" value="C:plasma membrane"/>
    <property type="evidence" value="ECO:0007669"/>
    <property type="project" value="UniProtKB-SubCell"/>
</dbReference>
<comment type="similarity">
    <text evidence="5">Belongs to the FliO/MopB family.</text>
</comment>
<keyword evidence="7" id="KW-0732">Signal</keyword>
<evidence type="ECO:0000313" key="9">
    <source>
        <dbReference type="Proteomes" id="UP000186469"/>
    </source>
</evidence>
<dbReference type="STRING" id="1121455.SAMN02745728_01804"/>
<dbReference type="NCBIfam" id="TIGR03500">
    <property type="entry name" value="FliO_TIGR"/>
    <property type="match status" value="1"/>
</dbReference>
<comment type="subcellular location">
    <subcellularLocation>
        <location evidence="5">Cell membrane</location>
    </subcellularLocation>
    <subcellularLocation>
        <location evidence="5">Bacterial flagellum basal body</location>
    </subcellularLocation>
</comment>
<dbReference type="AlphaFoldDB" id="A0A1M7TBB3"/>
<reference evidence="8 9" key="1">
    <citation type="submission" date="2016-12" db="EMBL/GenBank/DDBJ databases">
        <authorList>
            <person name="Song W.-J."/>
            <person name="Kurnit D.M."/>
        </authorList>
    </citation>
    <scope>NUCLEOTIDE SEQUENCE [LARGE SCALE GENOMIC DNA]</scope>
    <source>
        <strain evidence="8 9">DSM 11393</strain>
    </source>
</reference>
<dbReference type="GO" id="GO:0044781">
    <property type="term" value="P:bacterial-type flagellum organization"/>
    <property type="evidence" value="ECO:0007669"/>
    <property type="project" value="UniProtKB-UniRule"/>
</dbReference>
<evidence type="ECO:0000256" key="5">
    <source>
        <dbReference type="RuleBase" id="RU362064"/>
    </source>
</evidence>
<keyword evidence="8" id="KW-0969">Cilium</keyword>
<evidence type="ECO:0000256" key="1">
    <source>
        <dbReference type="ARBA" id="ARBA00022475"/>
    </source>
</evidence>
<evidence type="ECO:0000256" key="6">
    <source>
        <dbReference type="SAM" id="MobiDB-lite"/>
    </source>
</evidence>
<keyword evidence="8" id="KW-0966">Cell projection</keyword>
<dbReference type="Proteomes" id="UP000186469">
    <property type="component" value="Unassembled WGS sequence"/>
</dbReference>
<dbReference type="EMBL" id="FRDI01000009">
    <property type="protein sequence ID" value="SHN67976.1"/>
    <property type="molecule type" value="Genomic_DNA"/>
</dbReference>
<dbReference type="InterPro" id="IPR022781">
    <property type="entry name" value="Flagellar_biosynth_FliO"/>
</dbReference>
<evidence type="ECO:0000256" key="2">
    <source>
        <dbReference type="ARBA" id="ARBA00022692"/>
    </source>
</evidence>
<keyword evidence="1 5" id="KW-1003">Cell membrane</keyword>
<dbReference type="GO" id="GO:0009425">
    <property type="term" value="C:bacterial-type flagellum basal body"/>
    <property type="evidence" value="ECO:0007669"/>
    <property type="project" value="UniProtKB-SubCell"/>
</dbReference>
<proteinExistence type="inferred from homology"/>
<keyword evidence="8" id="KW-0282">Flagellum</keyword>
<evidence type="ECO:0000313" key="8">
    <source>
        <dbReference type="EMBL" id="SHN67976.1"/>
    </source>
</evidence>
<keyword evidence="5" id="KW-0975">Bacterial flagellum</keyword>
<keyword evidence="2 5" id="KW-0812">Transmembrane</keyword>
<sequence>MTNLFKYNLSCFLCATFLSVLFSSPVLAENIYLTQAQPNYIEPSNLKQNYSQNQVGSNTTYSSQQNGEYNQNNAYSQPASQAQNIQPQVQAQTQAQIKTKTQDPSNNATDLTFTWGAYLKGIGAVFFLLTVLLLCLWFVKRYGVGKFKAYKNKASNLELIESISVGPKKNIVLLRAKEQMFLIGLSDTNINMLGEVYGDLDETPKQNTSKKKQTANNLEI</sequence>
<feature type="transmembrane region" description="Helical" evidence="5">
    <location>
        <begin position="117"/>
        <end position="139"/>
    </location>
</feature>
<gene>
    <name evidence="8" type="ORF">SAMN02745728_01804</name>
</gene>
<keyword evidence="9" id="KW-1185">Reference proteome</keyword>